<feature type="compositionally biased region" description="Polar residues" evidence="2">
    <location>
        <begin position="482"/>
        <end position="491"/>
    </location>
</feature>
<evidence type="ECO:0000259" key="3">
    <source>
        <dbReference type="PROSITE" id="PS50965"/>
    </source>
</evidence>
<feature type="coiled-coil region" evidence="1">
    <location>
        <begin position="20"/>
        <end position="182"/>
    </location>
</feature>
<dbReference type="EMBL" id="JAUDDW010000019">
    <property type="protein sequence ID" value="MDM8266684.1"/>
    <property type="molecule type" value="Genomic_DNA"/>
</dbReference>
<feature type="coiled-coil region" evidence="1">
    <location>
        <begin position="212"/>
        <end position="447"/>
    </location>
</feature>
<dbReference type="PROSITE" id="PS50965">
    <property type="entry name" value="NERD"/>
    <property type="match status" value="1"/>
</dbReference>
<protein>
    <submittedName>
        <fullName evidence="4">NERD domain-containing protein</fullName>
    </submittedName>
</protein>
<dbReference type="Proteomes" id="UP001529343">
    <property type="component" value="Unassembled WGS sequence"/>
</dbReference>
<evidence type="ECO:0000256" key="2">
    <source>
        <dbReference type="SAM" id="MobiDB-lite"/>
    </source>
</evidence>
<evidence type="ECO:0000313" key="4">
    <source>
        <dbReference type="EMBL" id="MDM8266684.1"/>
    </source>
</evidence>
<dbReference type="Pfam" id="PF08378">
    <property type="entry name" value="NERD"/>
    <property type="match status" value="1"/>
</dbReference>
<gene>
    <name evidence="4" type="ORF">QUW44_05860</name>
</gene>
<keyword evidence="1" id="KW-0175">Coiled coil</keyword>
<keyword evidence="5" id="KW-1185">Reference proteome</keyword>
<name>A0ABT7UYB7_9LACO</name>
<feature type="domain" description="NERD" evidence="3">
    <location>
        <begin position="698"/>
        <end position="817"/>
    </location>
</feature>
<dbReference type="RefSeq" id="WP_289586221.1">
    <property type="nucleotide sequence ID" value="NZ_JAUDDW010000019.1"/>
</dbReference>
<evidence type="ECO:0000256" key="1">
    <source>
        <dbReference type="SAM" id="Coils"/>
    </source>
</evidence>
<organism evidence="4 5">
    <name type="scientific">Limosilactobacillus pontis</name>
    <dbReference type="NCBI Taxonomy" id="35787"/>
    <lineage>
        <taxon>Bacteria</taxon>
        <taxon>Bacillati</taxon>
        <taxon>Bacillota</taxon>
        <taxon>Bacilli</taxon>
        <taxon>Lactobacillales</taxon>
        <taxon>Lactobacillaceae</taxon>
        <taxon>Limosilactobacillus</taxon>
    </lineage>
</organism>
<reference evidence="5" key="1">
    <citation type="submission" date="2023-06" db="EMBL/GenBank/DDBJ databases">
        <title>Identification and characterization of horizontal gene transfer across gut microbiota members of farm animals based on homology search.</title>
        <authorList>
            <person name="Zeman M."/>
            <person name="Kubasova T."/>
            <person name="Jahodarova E."/>
            <person name="Nykrynova M."/>
            <person name="Rychlik I."/>
        </authorList>
    </citation>
    <scope>NUCLEOTIDE SEQUENCE [LARGE SCALE GENOMIC DNA]</scope>
    <source>
        <strain evidence="5">161_Gplus</strain>
    </source>
</reference>
<comment type="caution">
    <text evidence="4">The sequence shown here is derived from an EMBL/GenBank/DDBJ whole genome shotgun (WGS) entry which is preliminary data.</text>
</comment>
<feature type="region of interest" description="Disordered" evidence="2">
    <location>
        <begin position="482"/>
        <end position="515"/>
    </location>
</feature>
<accession>A0ABT7UYB7</accession>
<proteinExistence type="predicted"/>
<dbReference type="InterPro" id="IPR011528">
    <property type="entry name" value="NERD"/>
</dbReference>
<evidence type="ECO:0000313" key="5">
    <source>
        <dbReference type="Proteomes" id="UP001529343"/>
    </source>
</evidence>
<sequence>MGLFNHHQERITINGQEVSVSELVDRYNQLVQQVTDLKEATKTLDVDGQQMTASNVQSVVDQWQNATAQAKSAAAQVAKLKDENAALRAAQSIKMDDKTITVDELIDRYNDLLKQLQQAQNKVAELEDQLDEPASLTVNGEEMTADDVQDLIDEREDATERAKSAADQVAELTAKNAALAKDAQAARSISIAGKPITVDEMMEHYNGPLEEYQQARNENHQLQNQLSDLRMQIDEDSTTLTVNGQEMTADDVQDLIDERQDATDQAKSAADQVAELTAKNAELTKKAQAAQSISIAGKPVTVNEMMESYNDLLEEYKQLQSQNKQLQAELRKPATLTVNGQEMTADSVQELIDERQDAADQAEAAAAQVTALNTKNAELTRDVQAAQDQVKQLQSQLAKGSTTLTVDGRELTADGIQELIDQWQNRLKKAEYQLKMKDLDLQNAKQAGTARPEPAAQAVTVNGEQMPVAELVKRYCHLLRQKQSQPQTQPSFRPAPRSQATQPAREAATSGSNADREKLIDRYYQVVQTVLGDYQDQVAKLQRQLTEYLKDNGQVEFLQLTKNNVTPSTYQKMFQERNQQMIRYVENHQHQEELVRPKDQKTNPHDELRGVRYWGNFVYRYRWVLSRLLDQNDDDHRNFKFAYRYAKPTAKRIGESKPAYLTVQNVRDLRTIQSGIKDEQAWDKNMKKFFEQVNNTSKGDEGERLVRNVVGSSANNRVLSSLNLPYQYRKGEDNSNQIDCIVVNQKGIFILEIKNYTADKIGIDRDGFIVVEKNGRKIRYKNIIKQGQFHYKAVLNNLEEDELTKPYVNYLKKNLHVLYVSTNPHAVIQPAYPNANPHYHFIGLDGLRNYIDSARGQLRPEVIKSVAEVIGNLQQAEKQRDYVCFPSNPGKRAEDGWQQLTIMRQLLNLKLDDFVDRHDPDIRQELAMEGLTTCDGYVTSKPHSKKKA</sequence>